<dbReference type="Proteomes" id="UP000007129">
    <property type="component" value="Unassembled WGS sequence"/>
</dbReference>
<evidence type="ECO:0000313" key="4">
    <source>
        <dbReference type="Proteomes" id="UP000007129"/>
    </source>
</evidence>
<reference evidence="3 4" key="1">
    <citation type="journal article" date="2012" name="BMC Genomics">
        <title>Tools to kill: Genome of one of the most destructive plant pathogenic fungi Macrophomina phaseolina.</title>
        <authorList>
            <person name="Islam M.S."/>
            <person name="Haque M.S."/>
            <person name="Islam M.M."/>
            <person name="Emdad E.M."/>
            <person name="Halim A."/>
            <person name="Hossen Q.M.M."/>
            <person name="Hossain M.Z."/>
            <person name="Ahmed B."/>
            <person name="Rahim S."/>
            <person name="Rahman M.S."/>
            <person name="Alam M.M."/>
            <person name="Hou S."/>
            <person name="Wan X."/>
            <person name="Saito J.A."/>
            <person name="Alam M."/>
        </authorList>
    </citation>
    <scope>NUCLEOTIDE SEQUENCE [LARGE SCALE GENOMIC DNA]</scope>
    <source>
        <strain evidence="3 4">MS6</strain>
    </source>
</reference>
<evidence type="ECO:0000259" key="2">
    <source>
        <dbReference type="PROSITE" id="PS50888"/>
    </source>
</evidence>
<accession>K2RX15</accession>
<dbReference type="VEuPathDB" id="FungiDB:MPH_14080"/>
<feature type="compositionally biased region" description="Low complexity" evidence="1">
    <location>
        <begin position="122"/>
        <end position="135"/>
    </location>
</feature>
<dbReference type="OrthoDB" id="2133190at2759"/>
<gene>
    <name evidence="3" type="ORF">MPH_14080</name>
</gene>
<feature type="domain" description="BHLH" evidence="2">
    <location>
        <begin position="235"/>
        <end position="329"/>
    </location>
</feature>
<dbReference type="AlphaFoldDB" id="K2RX15"/>
<feature type="region of interest" description="Disordered" evidence="1">
    <location>
        <begin position="22"/>
        <end position="74"/>
    </location>
</feature>
<proteinExistence type="predicted"/>
<evidence type="ECO:0000256" key="1">
    <source>
        <dbReference type="SAM" id="MobiDB-lite"/>
    </source>
</evidence>
<feature type="compositionally biased region" description="Polar residues" evidence="1">
    <location>
        <begin position="198"/>
        <end position="211"/>
    </location>
</feature>
<dbReference type="EMBL" id="AHHD01000884">
    <property type="protein sequence ID" value="EKG08965.1"/>
    <property type="molecule type" value="Genomic_DNA"/>
</dbReference>
<feature type="compositionally biased region" description="Low complexity" evidence="1">
    <location>
        <begin position="264"/>
        <end position="273"/>
    </location>
</feature>
<organism evidence="3 4">
    <name type="scientific">Macrophomina phaseolina (strain MS6)</name>
    <name type="common">Charcoal rot fungus</name>
    <dbReference type="NCBI Taxonomy" id="1126212"/>
    <lineage>
        <taxon>Eukaryota</taxon>
        <taxon>Fungi</taxon>
        <taxon>Dikarya</taxon>
        <taxon>Ascomycota</taxon>
        <taxon>Pezizomycotina</taxon>
        <taxon>Dothideomycetes</taxon>
        <taxon>Dothideomycetes incertae sedis</taxon>
        <taxon>Botryosphaeriales</taxon>
        <taxon>Botryosphaeriaceae</taxon>
        <taxon>Macrophomina</taxon>
    </lineage>
</organism>
<dbReference type="InterPro" id="IPR036638">
    <property type="entry name" value="HLH_DNA-bd_sf"/>
</dbReference>
<feature type="region of interest" description="Disordered" evidence="1">
    <location>
        <begin position="262"/>
        <end position="315"/>
    </location>
</feature>
<dbReference type="PROSITE" id="PS50888">
    <property type="entry name" value="BHLH"/>
    <property type="match status" value="1"/>
</dbReference>
<sequence length="344" mass="37571">MNDNSVFDVFDNPWLCQDWFLQDDVPPSSHDPGSNLGDYGSSTRPADPHTNGPPQSRHSEVHMSNWEEPQKVSSMPMSMPVGAFPWRASNNFVASSMQNSEIHPKPSPPTLDPVPRKRRRSANSSISNSVASSTSGDNRPKGATATRRESRQHGKARKAKSSGCRVSIPNTGSAMTSAYSSCLPHHGHGSSGGSSSSNSALGVQPSGSILQRSRRHHLNNAPSSNTTELTVIESSKRMPHAQVEKKYRESMKAMFRRLRAVLPSSGGSTTGTSPNEPAVHILPLESSPSVVNFRQEHQRKNSEPPSPPPPSQLTKAGVIARAIEYIQQMERDKAYMQDCYERIV</sequence>
<dbReference type="InParanoid" id="K2RX15"/>
<dbReference type="Pfam" id="PF00010">
    <property type="entry name" value="HLH"/>
    <property type="match status" value="1"/>
</dbReference>
<dbReference type="SUPFAM" id="SSF47459">
    <property type="entry name" value="HLH, helix-loop-helix DNA-binding domain"/>
    <property type="match status" value="1"/>
</dbReference>
<feature type="non-terminal residue" evidence="3">
    <location>
        <position position="344"/>
    </location>
</feature>
<dbReference type="HOGENOM" id="CLU_767419_0_0_1"/>
<dbReference type="SMART" id="SM00353">
    <property type="entry name" value="HLH"/>
    <property type="match status" value="1"/>
</dbReference>
<dbReference type="Gene3D" id="4.10.280.10">
    <property type="entry name" value="Helix-loop-helix DNA-binding domain"/>
    <property type="match status" value="1"/>
</dbReference>
<dbReference type="InterPro" id="IPR011598">
    <property type="entry name" value="bHLH_dom"/>
</dbReference>
<feature type="region of interest" description="Disordered" evidence="1">
    <location>
        <begin position="97"/>
        <end position="169"/>
    </location>
</feature>
<feature type="region of interest" description="Disordered" evidence="1">
    <location>
        <begin position="185"/>
        <end position="245"/>
    </location>
</feature>
<feature type="compositionally biased region" description="Polar residues" evidence="1">
    <location>
        <begin position="220"/>
        <end position="233"/>
    </location>
</feature>
<comment type="caution">
    <text evidence="3">The sequence shown here is derived from an EMBL/GenBank/DDBJ whole genome shotgun (WGS) entry which is preliminary data.</text>
</comment>
<name>K2RX15_MACPH</name>
<dbReference type="GO" id="GO:0046983">
    <property type="term" value="F:protein dimerization activity"/>
    <property type="evidence" value="ECO:0007669"/>
    <property type="project" value="InterPro"/>
</dbReference>
<evidence type="ECO:0000313" key="3">
    <source>
        <dbReference type="EMBL" id="EKG08965.1"/>
    </source>
</evidence>
<protein>
    <recommendedName>
        <fullName evidence="2">BHLH domain-containing protein</fullName>
    </recommendedName>
</protein>